<comment type="similarity">
    <text evidence="1">Belongs to the sulfatase family.</text>
</comment>
<sequence>MIAIAAIASQVHAADGPNIILVFADDISARELPLYGSSTWSPPSGGDTADVAFRAKTPALDQMAEEGCWVETAWASVVCSPSRAMMMTGRYAHLHKWWNNKDKGRYLDAKGKAVTWPLYESSPRLIGHVAQQAGYATYWAGKTQMAGDLGKFGFDQGCFTPGNLSDTDNPYTDFKMYEKKIDGGKLLFNSDTNQPIDSYLQHGWYWKPHVRLMNHPGKNKGLQWWPNTPESEASFGLNTYGPDVELEFIFDFMDRQDAAKRPFFVYHTSHLGHDAFDWLNPQSESKWPGTPVVQWDGNGYTRITPNVTGDQGVYNDHDTVTEPGIHNHVNYLDYQIWKYRNKLQHMGIADNTVLIFCADNGTSGYGKSSSDRQKGTHVPLIIVAPGMTKQGRQDVLVNMSDMLPTIAELTGATIPNDYEINGESLVPFLFTDKPKHRDWIYGYNGADQIIRGDKVLKDGKGKWWDVSADPDDLISFPQIQDWNQVSDAHRAERDELLAVLPRFDLHETKHDAPGVELPTIPAKQKTNNNIKAPPKKPKQNPAKVEATDGIHGLKKALAAPPKPNVLSVFTEDQKRSPTRIVGQGGNGKLLFSDDFDGRSELGERYHTSKAIAESFTIVDGVLTCKQTQEDHGAHMHPMVAFKDGDIQFDVRFKGGTQFNVVIDDKNDKTVHAGHICRVSITPKKMILGDDKTGAMNLEVRELRQRTDLVADQVKALEELLQKTRQVGNVEIQKGKWYHVRVVIIDDVMETYLDGEPIARLQSPGIGHATKTNVGLTINGSTIEFDNLQVRSPKMSPLR</sequence>
<dbReference type="InterPro" id="IPR050738">
    <property type="entry name" value="Sulfatase"/>
</dbReference>
<keyword evidence="6" id="KW-1185">Reference proteome</keyword>
<organism evidence="5 6">
    <name type="scientific">Rubripirellula reticaptiva</name>
    <dbReference type="NCBI Taxonomy" id="2528013"/>
    <lineage>
        <taxon>Bacteria</taxon>
        <taxon>Pseudomonadati</taxon>
        <taxon>Planctomycetota</taxon>
        <taxon>Planctomycetia</taxon>
        <taxon>Pirellulales</taxon>
        <taxon>Pirellulaceae</taxon>
        <taxon>Rubripirellula</taxon>
    </lineage>
</organism>
<reference evidence="5 6" key="1">
    <citation type="submission" date="2019-02" db="EMBL/GenBank/DDBJ databases">
        <title>Deep-cultivation of Planctomycetes and their phenomic and genomic characterization uncovers novel biology.</title>
        <authorList>
            <person name="Wiegand S."/>
            <person name="Jogler M."/>
            <person name="Boedeker C."/>
            <person name="Pinto D."/>
            <person name="Vollmers J."/>
            <person name="Rivas-Marin E."/>
            <person name="Kohn T."/>
            <person name="Peeters S.H."/>
            <person name="Heuer A."/>
            <person name="Rast P."/>
            <person name="Oberbeckmann S."/>
            <person name="Bunk B."/>
            <person name="Jeske O."/>
            <person name="Meyerdierks A."/>
            <person name="Storesund J.E."/>
            <person name="Kallscheuer N."/>
            <person name="Luecker S."/>
            <person name="Lage O.M."/>
            <person name="Pohl T."/>
            <person name="Merkel B.J."/>
            <person name="Hornburger P."/>
            <person name="Mueller R.-W."/>
            <person name="Bruemmer F."/>
            <person name="Labrenz M."/>
            <person name="Spormann A.M."/>
            <person name="Op Den Camp H."/>
            <person name="Overmann J."/>
            <person name="Amann R."/>
            <person name="Jetten M.S.M."/>
            <person name="Mascher T."/>
            <person name="Medema M.H."/>
            <person name="Devos D.P."/>
            <person name="Kaster A.-K."/>
            <person name="Ovreas L."/>
            <person name="Rohde M."/>
            <person name="Galperin M.Y."/>
            <person name="Jogler C."/>
        </authorList>
    </citation>
    <scope>NUCLEOTIDE SEQUENCE [LARGE SCALE GENOMIC DNA]</scope>
    <source>
        <strain evidence="5 6">Poly59</strain>
    </source>
</reference>
<evidence type="ECO:0000256" key="2">
    <source>
        <dbReference type="ARBA" id="ARBA00022801"/>
    </source>
</evidence>
<dbReference type="InterPro" id="IPR017850">
    <property type="entry name" value="Alkaline_phosphatase_core_sf"/>
</dbReference>
<dbReference type="InterPro" id="IPR010496">
    <property type="entry name" value="AL/BT2_dom"/>
</dbReference>
<feature type="domain" description="Sulfatase N-terminal" evidence="3">
    <location>
        <begin position="17"/>
        <end position="412"/>
    </location>
</feature>
<proteinExistence type="inferred from homology"/>
<dbReference type="PANTHER" id="PTHR42693:SF53">
    <property type="entry name" value="ENDO-4-O-SULFATASE"/>
    <property type="match status" value="1"/>
</dbReference>
<evidence type="ECO:0000313" key="5">
    <source>
        <dbReference type="EMBL" id="TWU55596.1"/>
    </source>
</evidence>
<dbReference type="AlphaFoldDB" id="A0A5C6F6A1"/>
<evidence type="ECO:0000259" key="4">
    <source>
        <dbReference type="Pfam" id="PF06439"/>
    </source>
</evidence>
<evidence type="ECO:0000313" key="6">
    <source>
        <dbReference type="Proteomes" id="UP000317977"/>
    </source>
</evidence>
<dbReference type="EC" id="3.1.6.1" evidence="5"/>
<dbReference type="Pfam" id="PF06439">
    <property type="entry name" value="3keto-disac_hyd"/>
    <property type="match status" value="1"/>
</dbReference>
<dbReference type="GO" id="GO:0004065">
    <property type="term" value="F:arylsulfatase activity"/>
    <property type="evidence" value="ECO:0007669"/>
    <property type="project" value="UniProtKB-EC"/>
</dbReference>
<evidence type="ECO:0000259" key="3">
    <source>
        <dbReference type="Pfam" id="PF00884"/>
    </source>
</evidence>
<dbReference type="SUPFAM" id="SSF53649">
    <property type="entry name" value="Alkaline phosphatase-like"/>
    <property type="match status" value="1"/>
</dbReference>
<dbReference type="PANTHER" id="PTHR42693">
    <property type="entry name" value="ARYLSULFATASE FAMILY MEMBER"/>
    <property type="match status" value="1"/>
</dbReference>
<dbReference type="Pfam" id="PF00884">
    <property type="entry name" value="Sulfatase"/>
    <property type="match status" value="1"/>
</dbReference>
<evidence type="ECO:0000256" key="1">
    <source>
        <dbReference type="ARBA" id="ARBA00008779"/>
    </source>
</evidence>
<gene>
    <name evidence="5" type="ORF">Poly59_18960</name>
</gene>
<comment type="caution">
    <text evidence="5">The sequence shown here is derived from an EMBL/GenBank/DDBJ whole genome shotgun (WGS) entry which is preliminary data.</text>
</comment>
<protein>
    <submittedName>
        <fullName evidence="5">Arylsulfatase</fullName>
        <ecNumber evidence="5">3.1.6.1</ecNumber>
    </submittedName>
</protein>
<dbReference type="Gene3D" id="3.40.720.10">
    <property type="entry name" value="Alkaline Phosphatase, subunit A"/>
    <property type="match status" value="1"/>
</dbReference>
<dbReference type="InterPro" id="IPR000917">
    <property type="entry name" value="Sulfatase_N"/>
</dbReference>
<dbReference type="Gene3D" id="2.60.120.560">
    <property type="entry name" value="Exo-inulinase, domain 1"/>
    <property type="match status" value="1"/>
</dbReference>
<feature type="domain" description="3-keto-alpha-glucoside-1,2-lyase/3-keto-2-hydroxy-glucal hydratase" evidence="4">
    <location>
        <begin position="595"/>
        <end position="790"/>
    </location>
</feature>
<keyword evidence="2 5" id="KW-0378">Hydrolase</keyword>
<name>A0A5C6F6A1_9BACT</name>
<dbReference type="EMBL" id="SJPX01000002">
    <property type="protein sequence ID" value="TWU55596.1"/>
    <property type="molecule type" value="Genomic_DNA"/>
</dbReference>
<accession>A0A5C6F6A1</accession>
<dbReference type="Proteomes" id="UP000317977">
    <property type="component" value="Unassembled WGS sequence"/>
</dbReference>